<comment type="caution">
    <text evidence="1">The sequence shown here is derived from an EMBL/GenBank/DDBJ whole genome shotgun (WGS) entry which is preliminary data.</text>
</comment>
<evidence type="ECO:0008006" key="3">
    <source>
        <dbReference type="Google" id="ProtNLM"/>
    </source>
</evidence>
<organism evidence="1 2">
    <name type="scientific">Euphydryas editha</name>
    <name type="common">Edith's checkerspot</name>
    <dbReference type="NCBI Taxonomy" id="104508"/>
    <lineage>
        <taxon>Eukaryota</taxon>
        <taxon>Metazoa</taxon>
        <taxon>Ecdysozoa</taxon>
        <taxon>Arthropoda</taxon>
        <taxon>Hexapoda</taxon>
        <taxon>Insecta</taxon>
        <taxon>Pterygota</taxon>
        <taxon>Neoptera</taxon>
        <taxon>Endopterygota</taxon>
        <taxon>Lepidoptera</taxon>
        <taxon>Glossata</taxon>
        <taxon>Ditrysia</taxon>
        <taxon>Papilionoidea</taxon>
        <taxon>Nymphalidae</taxon>
        <taxon>Nymphalinae</taxon>
        <taxon>Euphydryas</taxon>
    </lineage>
</organism>
<protein>
    <recommendedName>
        <fullName evidence="3">Transposase</fullName>
    </recommendedName>
</protein>
<reference evidence="1" key="1">
    <citation type="submission" date="2022-03" db="EMBL/GenBank/DDBJ databases">
        <authorList>
            <person name="Tunstrom K."/>
        </authorList>
    </citation>
    <scope>NUCLEOTIDE SEQUENCE</scope>
</reference>
<keyword evidence="2" id="KW-1185">Reference proteome</keyword>
<evidence type="ECO:0000313" key="2">
    <source>
        <dbReference type="Proteomes" id="UP001153954"/>
    </source>
</evidence>
<sequence length="797" mass="93398">MTPRQLRVQRKMWRVNSRRHYERKKKEKVIEHLILDNSPPVSDTEVCPAEKNPLASSSVNCVSSNSQSNSCQQCIKKDILLRKIRYQNKKKIGILKQELEKSKKEKEAIRKMLCRLINKTKNKNNTKEKINILVENRNINKQEKIKKKLIFGEILSASMKEGYKCLRKKDKKVFSDVIMTEKEKFKKYRLLTQTKLFTVRDNKNKEAGKRENLIEQEILEFFNDDAVTRIASDKKEYITKNKIRMQKRYLTDTLINLYKKFTHNGNAKVTYQTFCKYRPFWVLRPKDSDRNTCACKVHVNIDLLVKCLNINKILKETNGTAILEHMCCNVYDENCLNRICHKCKFKYLDYAEFRNDKKVKYYQWCSCYEKYYVKDDEKTKLVTKKETFYDFPKNIILKLENSLVDYLKHCNNIVTQFKNNKELKNNLTPQEAVIHIDFSENYCIKYNEEIQSFHFGGSRKQLSLHTCVIHLIDPEVGIKKQYSFSTVSECTQHDAAAVWAHLIPAIGYVIELSRQIDSIHFISDSPTSQYRNRFIFYMISQLYRDFPQLKSISWNYLEAGHGKGAPDGVGAVLKRTADQVVRFGSDIDSLEAFVACLKTRVNIEIRIVTRSDIKAKCFPSKLMAAKGTMTVHQALWSFGCSKISLRKLSCFMCSNEVMCSHGKHIGYYDIPSCDDEVNTSHFQRFLDENTTPELIKEINDTVFSNIRSNPSSSFENLSLRTHCSPKVKILSDLNVTDWENHNFYFNKDRQAKNILGSNKYQSHFEKFITNEDNNKENKDEKKEIATNFWSDDDEDIF</sequence>
<name>A0AAU9UK84_EUPED</name>
<accession>A0AAU9UK84</accession>
<gene>
    <name evidence="1" type="ORF">EEDITHA_LOCUS13244</name>
</gene>
<dbReference type="AlphaFoldDB" id="A0AAU9UK84"/>
<evidence type="ECO:0000313" key="1">
    <source>
        <dbReference type="EMBL" id="CAH2098094.1"/>
    </source>
</evidence>
<dbReference type="PANTHER" id="PTHR46601:SF2">
    <property type="entry name" value="UBIQUITIN-LIKE PROTEASE FAMILY PROFILE DOMAIN-CONTAINING PROTEIN"/>
    <property type="match status" value="1"/>
</dbReference>
<dbReference type="PANTHER" id="PTHR46601">
    <property type="entry name" value="ULP_PROTEASE DOMAIN-CONTAINING PROTEIN"/>
    <property type="match status" value="1"/>
</dbReference>
<dbReference type="EMBL" id="CAKOGL010000019">
    <property type="protein sequence ID" value="CAH2098094.1"/>
    <property type="molecule type" value="Genomic_DNA"/>
</dbReference>
<proteinExistence type="predicted"/>
<dbReference type="Proteomes" id="UP001153954">
    <property type="component" value="Unassembled WGS sequence"/>
</dbReference>